<dbReference type="Pfam" id="PF11578">
    <property type="entry name" value="DUF3237"/>
    <property type="match status" value="1"/>
</dbReference>
<evidence type="ECO:0000256" key="1">
    <source>
        <dbReference type="HAMAP-Rule" id="MF_00775"/>
    </source>
</evidence>
<dbReference type="InterPro" id="IPR020915">
    <property type="entry name" value="UPF0311"/>
</dbReference>
<accession>A0A7W6CCD0</accession>
<evidence type="ECO:0000313" key="2">
    <source>
        <dbReference type="EMBL" id="MBB3953958.1"/>
    </source>
</evidence>
<dbReference type="HAMAP" id="MF_00775">
    <property type="entry name" value="UPF0311"/>
    <property type="match status" value="1"/>
</dbReference>
<dbReference type="EMBL" id="JACIDX010000003">
    <property type="protein sequence ID" value="MBB3953958.1"/>
    <property type="molecule type" value="Genomic_DNA"/>
</dbReference>
<organism evidence="2 3">
    <name type="scientific">Novosphingobium sediminicola</name>
    <dbReference type="NCBI Taxonomy" id="563162"/>
    <lineage>
        <taxon>Bacteria</taxon>
        <taxon>Pseudomonadati</taxon>
        <taxon>Pseudomonadota</taxon>
        <taxon>Alphaproteobacteria</taxon>
        <taxon>Sphingomonadales</taxon>
        <taxon>Sphingomonadaceae</taxon>
        <taxon>Novosphingobium</taxon>
    </lineage>
</organism>
<gene>
    <name evidence="2" type="ORF">GGR38_000885</name>
</gene>
<dbReference type="Proteomes" id="UP000548867">
    <property type="component" value="Unassembled WGS sequence"/>
</dbReference>
<protein>
    <recommendedName>
        <fullName evidence="1">UPF0311 protein GGR38_000885</fullName>
    </recommendedName>
</protein>
<evidence type="ECO:0000313" key="3">
    <source>
        <dbReference type="Proteomes" id="UP000548867"/>
    </source>
</evidence>
<dbReference type="RefSeq" id="WP_183623094.1">
    <property type="nucleotide sequence ID" value="NZ_JACIDX010000003.1"/>
</dbReference>
<comment type="caution">
    <text evidence="2">The sequence shown here is derived from an EMBL/GenBank/DDBJ whole genome shotgun (WGS) entry which is preliminary data.</text>
</comment>
<dbReference type="Gene3D" id="2.40.160.20">
    <property type="match status" value="1"/>
</dbReference>
<sequence>MTEQHPFFPQMEYAFTIAIKLSGPPVRVQPSVTGQNRAIIHITEGTITGPMLQGRVVPMSGADWAQIRPDGTLDFDARYTLELDDGTPVYMQNRGFRWGSPEVMAAQARREPVPFDAYYMRVTPRFEVAAGPHEWLAKHVFVGVAEKLPEGNAIHYFVVR</sequence>
<dbReference type="PANTHER" id="PTHR37315">
    <property type="entry name" value="UPF0311 PROTEIN BLR7842"/>
    <property type="match status" value="1"/>
</dbReference>
<reference evidence="2 3" key="1">
    <citation type="submission" date="2020-08" db="EMBL/GenBank/DDBJ databases">
        <title>Genomic Encyclopedia of Type Strains, Phase IV (KMG-IV): sequencing the most valuable type-strain genomes for metagenomic binning, comparative biology and taxonomic classification.</title>
        <authorList>
            <person name="Goeker M."/>
        </authorList>
    </citation>
    <scope>NUCLEOTIDE SEQUENCE [LARGE SCALE GENOMIC DNA]</scope>
    <source>
        <strain evidence="2 3">DSM 27057</strain>
    </source>
</reference>
<keyword evidence="3" id="KW-1185">Reference proteome</keyword>
<dbReference type="AlphaFoldDB" id="A0A7W6CCD0"/>
<proteinExistence type="inferred from homology"/>
<dbReference type="PANTHER" id="PTHR37315:SF1">
    <property type="entry name" value="UPF0311 PROTEIN BLR7842"/>
    <property type="match status" value="1"/>
</dbReference>
<comment type="similarity">
    <text evidence="1">Belongs to the UPF0311 family.</text>
</comment>
<name>A0A7W6CCD0_9SPHN</name>